<dbReference type="InterPro" id="IPR010228">
    <property type="entry name" value="NADH_UbQ_OxRdtase_Gsu"/>
</dbReference>
<dbReference type="Pfam" id="PF22151">
    <property type="entry name" value="Fer4_NDSU1"/>
    <property type="match status" value="1"/>
</dbReference>
<dbReference type="SUPFAM" id="SSF53706">
    <property type="entry name" value="Formate dehydrogenase/DMSO reductase, domains 1-3"/>
    <property type="match status" value="1"/>
</dbReference>
<comment type="cofactor">
    <cofactor evidence="1 10">
        <name>[4Fe-4S] cluster</name>
        <dbReference type="ChEBI" id="CHEBI:49883"/>
    </cofactor>
</comment>
<dbReference type="EC" id="7.1.1.-" evidence="10"/>
<feature type="domain" description="4Fe-4S His(Cys)3-ligated-type" evidence="13">
    <location>
        <begin position="90"/>
        <end position="129"/>
    </location>
</feature>
<dbReference type="Pfam" id="PF13510">
    <property type="entry name" value="Fer2_4"/>
    <property type="match status" value="1"/>
</dbReference>
<keyword evidence="10" id="KW-0001">2Fe-2S</keyword>
<evidence type="ECO:0000256" key="10">
    <source>
        <dbReference type="RuleBase" id="RU003525"/>
    </source>
</evidence>
<evidence type="ECO:0000256" key="2">
    <source>
        <dbReference type="ARBA" id="ARBA00005404"/>
    </source>
</evidence>
<dbReference type="Pfam" id="PF10588">
    <property type="entry name" value="NADH-G_4Fe-4S_3"/>
    <property type="match status" value="1"/>
</dbReference>
<reference evidence="14 15" key="1">
    <citation type="journal article" date="2021" name="Arch. Microbiol.">
        <title>Thalassobius aquimarinus sp. nov., isolated from the Sea of Japan seashore.</title>
        <authorList>
            <person name="Kurilenko V.V."/>
            <person name="Romanenko L.A."/>
            <person name="Chernysheva N.Y."/>
            <person name="Velansky P.V."/>
            <person name="Tekutyeva L.A."/>
            <person name="Isaeva M.P."/>
            <person name="Mikhailov V.V."/>
        </authorList>
    </citation>
    <scope>NUCLEOTIDE SEQUENCE [LARGE SCALE GENOMIC DNA]</scope>
    <source>
        <strain evidence="14 15">KMM 8518</strain>
    </source>
</reference>
<dbReference type="InterPro" id="IPR001041">
    <property type="entry name" value="2Fe-2S_ferredoxin-type"/>
</dbReference>
<evidence type="ECO:0000259" key="12">
    <source>
        <dbReference type="PROSITE" id="PS51669"/>
    </source>
</evidence>
<dbReference type="PROSITE" id="PS00643">
    <property type="entry name" value="COMPLEX1_75K_3"/>
    <property type="match status" value="1"/>
</dbReference>
<dbReference type="Pfam" id="PF00384">
    <property type="entry name" value="Molybdopterin"/>
    <property type="match status" value="1"/>
</dbReference>
<accession>A0ABS5HQL4</accession>
<dbReference type="Gene3D" id="3.40.50.740">
    <property type="match status" value="1"/>
</dbReference>
<dbReference type="CDD" id="cd00207">
    <property type="entry name" value="fer2"/>
    <property type="match status" value="1"/>
</dbReference>
<evidence type="ECO:0000256" key="7">
    <source>
        <dbReference type="ARBA" id="ARBA00023014"/>
    </source>
</evidence>
<evidence type="ECO:0000256" key="5">
    <source>
        <dbReference type="ARBA" id="ARBA00022967"/>
    </source>
</evidence>
<dbReference type="Gene3D" id="3.30.200.210">
    <property type="match status" value="1"/>
</dbReference>
<evidence type="ECO:0000259" key="13">
    <source>
        <dbReference type="PROSITE" id="PS51839"/>
    </source>
</evidence>
<dbReference type="InterPro" id="IPR006656">
    <property type="entry name" value="Mopterin_OxRdtase"/>
</dbReference>
<dbReference type="PANTHER" id="PTHR43105">
    <property type="entry name" value="RESPIRATORY NITRATE REDUCTASE"/>
    <property type="match status" value="1"/>
</dbReference>
<dbReference type="InterPro" id="IPR050123">
    <property type="entry name" value="Prok_molybdopt-oxidoreductase"/>
</dbReference>
<dbReference type="GO" id="GO:0016491">
    <property type="term" value="F:oxidoreductase activity"/>
    <property type="evidence" value="ECO:0007669"/>
    <property type="project" value="UniProtKB-KW"/>
</dbReference>
<comment type="caution">
    <text evidence="14">The sequence shown here is derived from an EMBL/GenBank/DDBJ whole genome shotgun (WGS) entry which is preliminary data.</text>
</comment>
<dbReference type="SUPFAM" id="SSF54292">
    <property type="entry name" value="2Fe-2S ferredoxin-like"/>
    <property type="match status" value="1"/>
</dbReference>
<dbReference type="InterPro" id="IPR006963">
    <property type="entry name" value="Mopterin_OxRdtase_4Fe-4S_dom"/>
</dbReference>
<dbReference type="InterPro" id="IPR054351">
    <property type="entry name" value="NADH_UbQ_OxRdtase_ferredoxin"/>
</dbReference>
<comment type="function">
    <text evidence="10">NDH-1 shuttles electrons from NADH, via FMN and iron-sulfur (Fe-S) centers, to quinones in the respiratory chain. Couples the redox reaction to proton translocation (for every two electrons transferred, four hydrogen ions are translocated across the cytoplasmic membrane), and thus conserves the redox energy in a proton gradient.</text>
</comment>
<dbReference type="PROSITE" id="PS51669">
    <property type="entry name" value="4FE4S_MOW_BIS_MGD"/>
    <property type="match status" value="1"/>
</dbReference>
<dbReference type="InterPro" id="IPR015405">
    <property type="entry name" value="NDUFS1-like_C"/>
</dbReference>
<keyword evidence="5 10" id="KW-1278">Translocase</keyword>
<dbReference type="PROSITE" id="PS00641">
    <property type="entry name" value="COMPLEX1_75K_1"/>
    <property type="match status" value="1"/>
</dbReference>
<dbReference type="Gene3D" id="3.10.20.740">
    <property type="match status" value="1"/>
</dbReference>
<evidence type="ECO:0000256" key="4">
    <source>
        <dbReference type="ARBA" id="ARBA00022723"/>
    </source>
</evidence>
<keyword evidence="4 10" id="KW-0479">Metal-binding</keyword>
<dbReference type="InterPro" id="IPR036010">
    <property type="entry name" value="2Fe-2S_ferredoxin-like_sf"/>
</dbReference>
<keyword evidence="7 10" id="KW-0411">Iron-sulfur</keyword>
<evidence type="ECO:0000259" key="11">
    <source>
        <dbReference type="PROSITE" id="PS51085"/>
    </source>
</evidence>
<keyword evidence="3 10" id="KW-0004">4Fe-4S</keyword>
<protein>
    <recommendedName>
        <fullName evidence="10">NADH-quinone oxidoreductase</fullName>
        <ecNumber evidence="10">7.1.1.-</ecNumber>
    </recommendedName>
</protein>
<evidence type="ECO:0000256" key="9">
    <source>
        <dbReference type="ARBA" id="ARBA00047712"/>
    </source>
</evidence>
<evidence type="ECO:0000313" key="15">
    <source>
        <dbReference type="Proteomes" id="UP001195941"/>
    </source>
</evidence>
<keyword evidence="14" id="KW-0560">Oxidoreductase</keyword>
<proteinExistence type="inferred from homology"/>
<dbReference type="PROSITE" id="PS51839">
    <property type="entry name" value="4FE4S_HC3"/>
    <property type="match status" value="1"/>
</dbReference>
<organism evidence="14 15">
    <name type="scientific">Thalassovita aquimarina</name>
    <dbReference type="NCBI Taxonomy" id="2785917"/>
    <lineage>
        <taxon>Bacteria</taxon>
        <taxon>Pseudomonadati</taxon>
        <taxon>Pseudomonadota</taxon>
        <taxon>Alphaproteobacteria</taxon>
        <taxon>Rhodobacterales</taxon>
        <taxon>Roseobacteraceae</taxon>
        <taxon>Thalassovita</taxon>
    </lineage>
</organism>
<feature type="domain" description="4Fe-4S Mo/W bis-MGD-type" evidence="12">
    <location>
        <begin position="227"/>
        <end position="283"/>
    </location>
</feature>
<dbReference type="InterPro" id="IPR000283">
    <property type="entry name" value="NADH_UbQ_OxRdtase_75kDa_su_CS"/>
</dbReference>
<sequence>MSDLRKIVIDDQEVEVEGAMTLIQACEQAGVEIPRFCYHERLSIAGNCRMCLVEVVGGPPKPAASCAMQVRDLRPGPEGQPPVVKTNSPMVKKAREGVMEFLLINHPLDCPICDQGGECDLQDQAMAYGVDFSRYREPKRAADDLNLGPLVETHMTRCISCTRCVRFTTEVAGITQMGQTGRGEDSEITSYLGETLDSNMQGNIIDLCPVGALVSKPYAFTARPWELTKTETIDVMDALGSNIRVDTKGREVMRILPRNHDGVNEEWISDKTRFVWDGLRRQRLDTPYIRENGKLRKASWSEALAAAAAAMKGKKVAGLIGDLVPVEAAFALKNLIEGLGGKVECRTDKARLPIGNRSAYVGTASIEDIDSAKFIQLIGTNPRDEAPVLNARIRKSWLNGAEVGLVGEAADLTYDYAHVGNDRAALESLLGRDHGAVKDALSVVIVGQGALREADGLAVLAAAQKLAEDTGSKLMVLHTAASRVGAMDVGAVTEGGVEAATEGAEVIYNLGADEVEIGAGAFVIYQGSHGDLGAHRADLILPGAAYTEENGLFVNTEGRPQLALRAGFAPGEAKENWAILRALSAELGNAQAWDNLAQLRQALVAEVPHLAKIDEVVENEWQPLEQDKLGKASFVYAVRDFYLTNPIARASQLMAELSANAKARQQAPVAAE</sequence>
<dbReference type="PANTHER" id="PTHR43105:SF13">
    <property type="entry name" value="NADH-UBIQUINONE OXIDOREDUCTASE 75 KDA SUBUNIT, MITOCHONDRIAL"/>
    <property type="match status" value="1"/>
</dbReference>
<dbReference type="RefSeq" id="WP_212700791.1">
    <property type="nucleotide sequence ID" value="NZ_JADMKU010000006.1"/>
</dbReference>
<dbReference type="Pfam" id="PF22117">
    <property type="entry name" value="Fer4_Nqo3"/>
    <property type="match status" value="1"/>
</dbReference>
<dbReference type="PROSITE" id="PS00642">
    <property type="entry name" value="COMPLEX1_75K_2"/>
    <property type="match status" value="1"/>
</dbReference>
<evidence type="ECO:0000256" key="1">
    <source>
        <dbReference type="ARBA" id="ARBA00001966"/>
    </source>
</evidence>
<evidence type="ECO:0000256" key="6">
    <source>
        <dbReference type="ARBA" id="ARBA00023004"/>
    </source>
</evidence>
<dbReference type="PROSITE" id="PS51085">
    <property type="entry name" value="2FE2S_FER_2"/>
    <property type="match status" value="1"/>
</dbReference>
<keyword evidence="8 10" id="KW-0520">NAD</keyword>
<gene>
    <name evidence="14" type="ORF">IT775_09075</name>
</gene>
<evidence type="ECO:0000256" key="8">
    <source>
        <dbReference type="ARBA" id="ARBA00023027"/>
    </source>
</evidence>
<dbReference type="Proteomes" id="UP001195941">
    <property type="component" value="Unassembled WGS sequence"/>
</dbReference>
<keyword evidence="15" id="KW-1185">Reference proteome</keyword>
<dbReference type="InterPro" id="IPR019574">
    <property type="entry name" value="NADH_UbQ_OxRdtase_Gsu_4Fe4S-bd"/>
</dbReference>
<dbReference type="NCBIfam" id="TIGR01973">
    <property type="entry name" value="NuoG"/>
    <property type="match status" value="1"/>
</dbReference>
<dbReference type="SUPFAM" id="SSF54862">
    <property type="entry name" value="4Fe-4S ferredoxins"/>
    <property type="match status" value="1"/>
</dbReference>
<comment type="similarity">
    <text evidence="2 10">Belongs to the complex I 75 kDa subunit family.</text>
</comment>
<evidence type="ECO:0000256" key="3">
    <source>
        <dbReference type="ARBA" id="ARBA00022485"/>
    </source>
</evidence>
<dbReference type="Pfam" id="PF09326">
    <property type="entry name" value="NADH_dhqG_C"/>
    <property type="match status" value="1"/>
</dbReference>
<dbReference type="EMBL" id="JADMKU010000006">
    <property type="protein sequence ID" value="MBR9651272.1"/>
    <property type="molecule type" value="Genomic_DNA"/>
</dbReference>
<keyword evidence="6 10" id="KW-0408">Iron</keyword>
<name>A0ABS5HQL4_9RHOB</name>
<comment type="catalytic activity">
    <reaction evidence="9 10">
        <text>a quinone + NADH + 5 H(+)(in) = a quinol + NAD(+) + 4 H(+)(out)</text>
        <dbReference type="Rhea" id="RHEA:57888"/>
        <dbReference type="ChEBI" id="CHEBI:15378"/>
        <dbReference type="ChEBI" id="CHEBI:24646"/>
        <dbReference type="ChEBI" id="CHEBI:57540"/>
        <dbReference type="ChEBI" id="CHEBI:57945"/>
        <dbReference type="ChEBI" id="CHEBI:132124"/>
    </reaction>
</comment>
<comment type="cofactor">
    <cofactor evidence="10">
        <name>[2Fe-2S] cluster</name>
        <dbReference type="ChEBI" id="CHEBI:190135"/>
    </cofactor>
    <text evidence="10">Binds 1 [2Fe-2S] cluster per subunit.</text>
</comment>
<feature type="domain" description="2Fe-2S ferredoxin-type" evidence="11">
    <location>
        <begin position="5"/>
        <end position="90"/>
    </location>
</feature>
<keyword evidence="10" id="KW-0874">Quinone</keyword>
<dbReference type="SMART" id="SM00929">
    <property type="entry name" value="NADH-G_4Fe-4S_3"/>
    <property type="match status" value="1"/>
</dbReference>
<evidence type="ECO:0000313" key="14">
    <source>
        <dbReference type="EMBL" id="MBR9651272.1"/>
    </source>
</evidence>
<dbReference type="Gene3D" id="3.30.70.20">
    <property type="match status" value="1"/>
</dbReference>